<protein>
    <submittedName>
        <fullName evidence="1">Uncharacterized protein</fullName>
    </submittedName>
</protein>
<comment type="caution">
    <text evidence="1">The sequence shown here is derived from an EMBL/GenBank/DDBJ whole genome shotgun (WGS) entry which is preliminary data.</text>
</comment>
<evidence type="ECO:0000313" key="1">
    <source>
        <dbReference type="EMBL" id="TCC01323.1"/>
    </source>
</evidence>
<accession>A0A4R0GW63</accession>
<sequence length="123" mass="13007">MTAARTAGFTCRSLAALAQPTIPLEPGTDTWRLAGAVDRYSRGGRVQPDDVTPLVAVLDRIERNEIKPPERAVRKPASSNKAQAVHALEAALAAKAAADMKRLVAEALQLLGATQAAEHVTSK</sequence>
<keyword evidence="2" id="KW-1185">Reference proteome</keyword>
<evidence type="ECO:0000313" key="2">
    <source>
        <dbReference type="Proteomes" id="UP000292346"/>
    </source>
</evidence>
<reference evidence="1 2" key="1">
    <citation type="submission" date="2019-02" db="EMBL/GenBank/DDBJ databases">
        <title>Kribbella capetownensis sp. nov. and Kribbella speibonae sp. nov., isolated from soil.</title>
        <authorList>
            <person name="Curtis S.M."/>
            <person name="Norton I."/>
            <person name="Everest G.J."/>
            <person name="Meyers P.R."/>
        </authorList>
    </citation>
    <scope>NUCLEOTIDE SEQUENCE [LARGE SCALE GENOMIC DNA]</scope>
    <source>
        <strain evidence="1 2">KCTC 29219</strain>
    </source>
</reference>
<organism evidence="1 2">
    <name type="scientific">Kribbella soli</name>
    <dbReference type="NCBI Taxonomy" id="1124743"/>
    <lineage>
        <taxon>Bacteria</taxon>
        <taxon>Bacillati</taxon>
        <taxon>Actinomycetota</taxon>
        <taxon>Actinomycetes</taxon>
        <taxon>Propionibacteriales</taxon>
        <taxon>Kribbellaceae</taxon>
        <taxon>Kribbella</taxon>
    </lineage>
</organism>
<dbReference type="Proteomes" id="UP000292346">
    <property type="component" value="Unassembled WGS sequence"/>
</dbReference>
<name>A0A4R0GW63_9ACTN</name>
<proteinExistence type="predicted"/>
<dbReference type="AlphaFoldDB" id="A0A4R0GW63"/>
<gene>
    <name evidence="1" type="ORF">E0H45_42140</name>
</gene>
<dbReference type="EMBL" id="SJJZ01000007">
    <property type="protein sequence ID" value="TCC01323.1"/>
    <property type="molecule type" value="Genomic_DNA"/>
</dbReference>